<dbReference type="Pfam" id="PF13911">
    <property type="entry name" value="AhpC-TSA_2"/>
    <property type="match status" value="1"/>
</dbReference>
<feature type="compositionally biased region" description="Basic residues" evidence="1">
    <location>
        <begin position="477"/>
        <end position="486"/>
    </location>
</feature>
<dbReference type="InterPro" id="IPR032801">
    <property type="entry name" value="PXL2A/B/C"/>
</dbReference>
<dbReference type="PANTHER" id="PTHR28630">
    <property type="match status" value="1"/>
</dbReference>
<dbReference type="AlphaFoldDB" id="A0AAF1BLZ0"/>
<evidence type="ECO:0000313" key="3">
    <source>
        <dbReference type="Proteomes" id="UP000827549"/>
    </source>
</evidence>
<evidence type="ECO:0000256" key="1">
    <source>
        <dbReference type="SAM" id="MobiDB-lite"/>
    </source>
</evidence>
<feature type="region of interest" description="Disordered" evidence="1">
    <location>
        <begin position="38"/>
        <end position="84"/>
    </location>
</feature>
<dbReference type="GeneID" id="87808188"/>
<name>A0AAF1BLZ0_9TREE</name>
<dbReference type="InterPro" id="IPR036249">
    <property type="entry name" value="Thioredoxin-like_sf"/>
</dbReference>
<dbReference type="RefSeq" id="XP_062627466.1">
    <property type="nucleotide sequence ID" value="XM_062771482.1"/>
</dbReference>
<evidence type="ECO:0000313" key="2">
    <source>
        <dbReference type="EMBL" id="WOO81434.1"/>
    </source>
</evidence>
<dbReference type="SUPFAM" id="SSF52833">
    <property type="entry name" value="Thioredoxin-like"/>
    <property type="match status" value="1"/>
</dbReference>
<feature type="compositionally biased region" description="Basic and acidic residues" evidence="1">
    <location>
        <begin position="451"/>
        <end position="462"/>
    </location>
</feature>
<proteinExistence type="predicted"/>
<feature type="region of interest" description="Disordered" evidence="1">
    <location>
        <begin position="127"/>
        <end position="155"/>
    </location>
</feature>
<reference evidence="2" key="1">
    <citation type="submission" date="2023-10" db="EMBL/GenBank/DDBJ databases">
        <authorList>
            <person name="Noh H."/>
        </authorList>
    </citation>
    <scope>NUCLEOTIDE SEQUENCE</scope>
    <source>
        <strain evidence="2">DUCC4014</strain>
    </source>
</reference>
<feature type="region of interest" description="Disordered" evidence="1">
    <location>
        <begin position="451"/>
        <end position="486"/>
    </location>
</feature>
<sequence length="486" mass="52721">MERARRRSLPSINELAQVQLGGTSGRRARASYGTFAATSAALPAASPPMPGDGDDDDDDDEFEYDGATATTETEVASFDDDDDGYYRSAEEATGALAALCGVARYSDLVSSWAGIPGVPEEAEEVEQLDDGDGESGMATAAGTATGRTSAATGHSRSFSVEEMLDEDPGSACRPLVEPQPLLDALKAAQGFDEHAIPTRAELWAASIGTVIDETGQPHHFREFFPDWSEKSGLFGLRAPSPSPSAGRDAAQPRTVVFFIRALLCGQCQDYVRTLASLDLAAIAAANVRVVIITNGSWRGIRRYREMFHCPFEIYTDPTLKVYKALGMSPRISNLEHLVSVFRAPKDRPAYHRKGPFTQVVLGTANVARLGVLNIGSITQMGGEFVLLPGYRCTYAHRMPNKYMHDEAADVLRAAGVRFPLAEQASEEGDNASLLVGNGQFLREREHEVVEKKAEKGEKEKKMKAVAAAPARLDPHPGRHQLRKYYV</sequence>
<dbReference type="Gene3D" id="3.40.30.10">
    <property type="entry name" value="Glutaredoxin"/>
    <property type="match status" value="1"/>
</dbReference>
<dbReference type="EMBL" id="CP086716">
    <property type="protein sequence ID" value="WOO81434.1"/>
    <property type="molecule type" value="Genomic_DNA"/>
</dbReference>
<organism evidence="2 3">
    <name type="scientific">Vanrija pseudolonga</name>
    <dbReference type="NCBI Taxonomy" id="143232"/>
    <lineage>
        <taxon>Eukaryota</taxon>
        <taxon>Fungi</taxon>
        <taxon>Dikarya</taxon>
        <taxon>Basidiomycota</taxon>
        <taxon>Agaricomycotina</taxon>
        <taxon>Tremellomycetes</taxon>
        <taxon>Trichosporonales</taxon>
        <taxon>Trichosporonaceae</taxon>
        <taxon>Vanrija</taxon>
    </lineage>
</organism>
<feature type="compositionally biased region" description="Low complexity" evidence="1">
    <location>
        <begin position="135"/>
        <end position="153"/>
    </location>
</feature>
<dbReference type="PANTHER" id="PTHR28630:SF3">
    <property type="entry name" value="PEROXIREDOXIN-LIKE 2C"/>
    <property type="match status" value="1"/>
</dbReference>
<keyword evidence="3" id="KW-1185">Reference proteome</keyword>
<protein>
    <submittedName>
        <fullName evidence="2">Thioredoxin-like protein AAED1</fullName>
    </submittedName>
</protein>
<dbReference type="Proteomes" id="UP000827549">
    <property type="component" value="Chromosome 3"/>
</dbReference>
<feature type="compositionally biased region" description="Acidic residues" evidence="1">
    <location>
        <begin position="52"/>
        <end position="64"/>
    </location>
</feature>
<accession>A0AAF1BLZ0</accession>
<dbReference type="CDD" id="cd02970">
    <property type="entry name" value="PRX_like2"/>
    <property type="match status" value="1"/>
</dbReference>
<gene>
    <name evidence="2" type="primary">AAED1_0</name>
    <name evidence="2" type="ORF">LOC62_03G004957</name>
</gene>